<organism evidence="8 9">
    <name type="scientific">Durusdinium trenchii</name>
    <dbReference type="NCBI Taxonomy" id="1381693"/>
    <lineage>
        <taxon>Eukaryota</taxon>
        <taxon>Sar</taxon>
        <taxon>Alveolata</taxon>
        <taxon>Dinophyceae</taxon>
        <taxon>Suessiales</taxon>
        <taxon>Symbiodiniaceae</taxon>
        <taxon>Durusdinium</taxon>
    </lineage>
</organism>
<keyword evidence="2 5" id="KW-0808">Transferase</keyword>
<evidence type="ECO:0000313" key="8">
    <source>
        <dbReference type="EMBL" id="CAK9056230.1"/>
    </source>
</evidence>
<evidence type="ECO:0000256" key="6">
    <source>
        <dbReference type="SAM" id="MobiDB-lite"/>
    </source>
</evidence>
<name>A0ABP0MXJ7_9DINO</name>
<dbReference type="Gene3D" id="3.30.70.1170">
    <property type="entry name" value="Sun protein, domain 3"/>
    <property type="match status" value="1"/>
</dbReference>
<dbReference type="Gene3D" id="3.40.50.150">
    <property type="entry name" value="Vaccinia Virus protein VP39"/>
    <property type="match status" value="1"/>
</dbReference>
<evidence type="ECO:0000256" key="3">
    <source>
        <dbReference type="ARBA" id="ARBA00022691"/>
    </source>
</evidence>
<dbReference type="GO" id="GO:0008168">
    <property type="term" value="F:methyltransferase activity"/>
    <property type="evidence" value="ECO:0007669"/>
    <property type="project" value="UniProtKB-KW"/>
</dbReference>
<dbReference type="Pfam" id="PF01189">
    <property type="entry name" value="Methyltr_RsmB-F"/>
    <property type="match status" value="1"/>
</dbReference>
<evidence type="ECO:0000256" key="4">
    <source>
        <dbReference type="ARBA" id="ARBA00022884"/>
    </source>
</evidence>
<feature type="domain" description="SAM-dependent MTase RsmB/NOP-type" evidence="7">
    <location>
        <begin position="105"/>
        <end position="268"/>
    </location>
</feature>
<evidence type="ECO:0000313" key="9">
    <source>
        <dbReference type="Proteomes" id="UP001642464"/>
    </source>
</evidence>
<dbReference type="PANTHER" id="PTHR22807:SF30">
    <property type="entry name" value="28S RRNA (CYTOSINE(4447)-C(5))-METHYLTRANSFERASE-RELATED"/>
    <property type="match status" value="1"/>
</dbReference>
<evidence type="ECO:0000256" key="5">
    <source>
        <dbReference type="PROSITE-ProRule" id="PRU01023"/>
    </source>
</evidence>
<proteinExistence type="inferred from homology"/>
<keyword evidence="1 5" id="KW-0489">Methyltransferase</keyword>
<accession>A0ABP0MXJ7</accession>
<feature type="region of interest" description="Disordered" evidence="6">
    <location>
        <begin position="144"/>
        <end position="164"/>
    </location>
</feature>
<dbReference type="InterPro" id="IPR049560">
    <property type="entry name" value="MeTrfase_RsmB-F_NOP2_cat"/>
</dbReference>
<comment type="similarity">
    <text evidence="5">Belongs to the class I-like SAM-binding methyltransferase superfamily. RsmB/NOP family.</text>
</comment>
<keyword evidence="3 5" id="KW-0949">S-adenosyl-L-methionine</keyword>
<feature type="binding site" evidence="5">
    <location>
        <begin position="210"/>
        <end position="216"/>
    </location>
    <ligand>
        <name>S-adenosyl-L-methionine</name>
        <dbReference type="ChEBI" id="CHEBI:59789"/>
    </ligand>
</feature>
<keyword evidence="9" id="KW-1185">Reference proteome</keyword>
<evidence type="ECO:0000256" key="1">
    <source>
        <dbReference type="ARBA" id="ARBA00022603"/>
    </source>
</evidence>
<dbReference type="PANTHER" id="PTHR22807">
    <property type="entry name" value="NOP2 YEAST -RELATED NOL1/NOP2/FMU SUN DOMAIN-CONTAINING"/>
    <property type="match status" value="1"/>
</dbReference>
<dbReference type="Proteomes" id="UP001642464">
    <property type="component" value="Unassembled WGS sequence"/>
</dbReference>
<dbReference type="InterPro" id="IPR029063">
    <property type="entry name" value="SAM-dependent_MTases_sf"/>
</dbReference>
<sequence>MGKACAAALGIYALADLSFLRLPGPPRARSWPLGRRAEASGVPASYAEQFAGVLPDDFSWEEFVEASKRPLRPCVRVNLLKGTVQSVERLGSHHAWRLSEAVSWFPDAYWIQQVEATALTEAQELPSAWARIASAKVTSRSATASSSRARIPGASSASSTKPTQPIGWGRDAAFFSGQVYVQEASSLLPVAALMDAFGAPKKDMRLLDMAAAPGGKTTALCAWLANSSAAVVANEPNVARCKVLVENLLRTGSMPKVRWPNSAKPSTG</sequence>
<dbReference type="SUPFAM" id="SSF53335">
    <property type="entry name" value="S-adenosyl-L-methionine-dependent methyltransferases"/>
    <property type="match status" value="1"/>
</dbReference>
<dbReference type="EMBL" id="CAXAMM010024991">
    <property type="protein sequence ID" value="CAK9056230.1"/>
    <property type="molecule type" value="Genomic_DNA"/>
</dbReference>
<dbReference type="PRINTS" id="PR02008">
    <property type="entry name" value="RCMTFAMILY"/>
</dbReference>
<protein>
    <submittedName>
        <fullName evidence="8">Ribosomal RNA small subunit methyltransferase F (16S rRNA m5C1407 methyltransferase) (rRNA (cytosine-C(5)-)-methyltransferase RsmF)</fullName>
    </submittedName>
</protein>
<evidence type="ECO:0000256" key="2">
    <source>
        <dbReference type="ARBA" id="ARBA00022679"/>
    </source>
</evidence>
<dbReference type="PROSITE" id="PS51686">
    <property type="entry name" value="SAM_MT_RSMB_NOP"/>
    <property type="match status" value="1"/>
</dbReference>
<reference evidence="8 9" key="1">
    <citation type="submission" date="2024-02" db="EMBL/GenBank/DDBJ databases">
        <authorList>
            <person name="Chen Y."/>
            <person name="Shah S."/>
            <person name="Dougan E. K."/>
            <person name="Thang M."/>
            <person name="Chan C."/>
        </authorList>
    </citation>
    <scope>NUCLEOTIDE SEQUENCE [LARGE SCALE GENOMIC DNA]</scope>
</reference>
<dbReference type="InterPro" id="IPR023267">
    <property type="entry name" value="RCMT"/>
</dbReference>
<comment type="caution">
    <text evidence="8">The sequence shown here is derived from an EMBL/GenBank/DDBJ whole genome shotgun (WGS) entry which is preliminary data.</text>
</comment>
<feature type="binding site" evidence="5">
    <location>
        <position position="235"/>
    </location>
    <ligand>
        <name>S-adenosyl-L-methionine</name>
        <dbReference type="ChEBI" id="CHEBI:59789"/>
    </ligand>
</feature>
<dbReference type="GO" id="GO:0032259">
    <property type="term" value="P:methylation"/>
    <property type="evidence" value="ECO:0007669"/>
    <property type="project" value="UniProtKB-KW"/>
</dbReference>
<keyword evidence="4 5" id="KW-0694">RNA-binding</keyword>
<dbReference type="InterPro" id="IPR001678">
    <property type="entry name" value="MeTrfase_RsmB-F_NOP2_dom"/>
</dbReference>
<gene>
    <name evidence="8" type="ORF">SCF082_LOCUS30328</name>
</gene>
<evidence type="ECO:0000259" key="7">
    <source>
        <dbReference type="PROSITE" id="PS51686"/>
    </source>
</evidence>
<comment type="caution">
    <text evidence="5">Lacks conserved residue(s) required for the propagation of feature annotation.</text>
</comment>